<dbReference type="KEGG" id="goe:100900618"/>
<dbReference type="InterPro" id="IPR036412">
    <property type="entry name" value="HAD-like_sf"/>
</dbReference>
<evidence type="ECO:0000256" key="3">
    <source>
        <dbReference type="ARBA" id="ARBA00022801"/>
    </source>
</evidence>
<evidence type="ECO:0000256" key="4">
    <source>
        <dbReference type="ARBA" id="ARBA00022842"/>
    </source>
</evidence>
<protein>
    <submittedName>
        <fullName evidence="8">5'-nucleotidase domain-containing protein 3-like</fullName>
    </submittedName>
</protein>
<feature type="binding site" evidence="6">
    <location>
        <position position="38"/>
    </location>
    <ligand>
        <name>GMP</name>
        <dbReference type="ChEBI" id="CHEBI:58115"/>
    </ligand>
</feature>
<sequence>MKLQRGTTPRAVQVDPHGVFANSELDLNEIEVYGFDYDYTLAVYTVEFHYLIYDLGRDWLINKFKYPKAIGELEYQPGFAIRGLHYDIKEGILMKIDLFHQIQFESVYRGLTPMKREDVERVYNGCYIPQNMIRPGGESSRTKQLNDLFSVPEICLISNVTEYFIKNNVPFNPEILFYDVQNAVASIHPIIHNTLNDSNIGTYLEKYSQLEGFLQRLKANGKGMFIVTNSPFKFLDVGMRYMLGADWQQFFDVVIVQARKPKFFTEHLRPFRIYDKETKSQLWEHVTSLEKGKVYVEGTVDQLQKMTGWVGHSVLYFGDQIYNDLADLTLNYGWRTGAILCELAHEIKISNSDDYRQTVGSMQTLQYLIEQTQDDDSRKGDVEQLLMERDALRKKSKSLFNPNFGSVFRTHHNPTYFSRRLFRYSDIYTSHVTNLMNYSLRHVYYPRRGLLPHELYMSSQN</sequence>
<feature type="active site" description="Nucleophile" evidence="5">
    <location>
        <position position="36"/>
    </location>
</feature>
<comment type="cofactor">
    <cofactor evidence="6">
        <name>Mg(2+)</name>
        <dbReference type="ChEBI" id="CHEBI:18420"/>
    </cofactor>
    <text evidence="6">Binds 1 Mg(2+) ion per subunit.</text>
</comment>
<dbReference type="Proteomes" id="UP000694867">
    <property type="component" value="Unplaced"/>
</dbReference>
<comment type="similarity">
    <text evidence="1">Belongs to the 5'(3')-deoxyribonucleotidase family.</text>
</comment>
<accession>A0AAJ6QP19</accession>
<dbReference type="Gene3D" id="3.40.50.1000">
    <property type="entry name" value="HAD superfamily/HAD-like"/>
    <property type="match status" value="1"/>
</dbReference>
<dbReference type="RefSeq" id="XP_003739114.1">
    <property type="nucleotide sequence ID" value="XM_003739066.1"/>
</dbReference>
<keyword evidence="4 6" id="KW-0460">Magnesium</keyword>
<evidence type="ECO:0000313" key="7">
    <source>
        <dbReference type="Proteomes" id="UP000694867"/>
    </source>
</evidence>
<dbReference type="GeneID" id="100900618"/>
<keyword evidence="7" id="KW-1185">Reference proteome</keyword>
<keyword evidence="2 6" id="KW-0479">Metal-binding</keyword>
<dbReference type="NCBIfam" id="TIGR02244">
    <property type="entry name" value="HAD-IG-Ncltidse"/>
    <property type="match status" value="1"/>
</dbReference>
<organism evidence="7 8">
    <name type="scientific">Galendromus occidentalis</name>
    <name type="common">western predatory mite</name>
    <dbReference type="NCBI Taxonomy" id="34638"/>
    <lineage>
        <taxon>Eukaryota</taxon>
        <taxon>Metazoa</taxon>
        <taxon>Ecdysozoa</taxon>
        <taxon>Arthropoda</taxon>
        <taxon>Chelicerata</taxon>
        <taxon>Arachnida</taxon>
        <taxon>Acari</taxon>
        <taxon>Parasitiformes</taxon>
        <taxon>Mesostigmata</taxon>
        <taxon>Gamasina</taxon>
        <taxon>Phytoseioidea</taxon>
        <taxon>Phytoseiidae</taxon>
        <taxon>Typhlodrominae</taxon>
        <taxon>Galendromus</taxon>
    </lineage>
</organism>
<gene>
    <name evidence="8" type="primary">LOC100900618</name>
</gene>
<dbReference type="GO" id="GO:0046872">
    <property type="term" value="F:metal ion binding"/>
    <property type="evidence" value="ECO:0007669"/>
    <property type="project" value="UniProtKB-KW"/>
</dbReference>
<dbReference type="AlphaFoldDB" id="A0AAJ6QP19"/>
<dbReference type="InterPro" id="IPR023214">
    <property type="entry name" value="HAD_sf"/>
</dbReference>
<feature type="binding site" evidence="6">
    <location>
        <position position="36"/>
    </location>
    <ligand>
        <name>Mg(2+)</name>
        <dbReference type="ChEBI" id="CHEBI:18420"/>
    </ligand>
</feature>
<evidence type="ECO:0000256" key="1">
    <source>
        <dbReference type="ARBA" id="ARBA00009589"/>
    </source>
</evidence>
<feature type="binding site" evidence="6">
    <location>
        <position position="319"/>
    </location>
    <ligand>
        <name>Mg(2+)</name>
        <dbReference type="ChEBI" id="CHEBI:18420"/>
    </ligand>
</feature>
<dbReference type="PANTHER" id="PTHR12103:SF12">
    <property type="entry name" value="FI20020P1"/>
    <property type="match status" value="1"/>
</dbReference>
<dbReference type="GO" id="GO:0008253">
    <property type="term" value="F:5'-nucleotidase activity"/>
    <property type="evidence" value="ECO:0007669"/>
    <property type="project" value="TreeGrafter"/>
</dbReference>
<feature type="active site" description="Proton donor" evidence="5">
    <location>
        <position position="38"/>
    </location>
</feature>
<dbReference type="PANTHER" id="PTHR12103">
    <property type="entry name" value="5'-NUCLEOTIDASE DOMAIN-CONTAINING"/>
    <property type="match status" value="1"/>
</dbReference>
<evidence type="ECO:0000313" key="8">
    <source>
        <dbReference type="RefSeq" id="XP_003739114.1"/>
    </source>
</evidence>
<dbReference type="SUPFAM" id="SSF56784">
    <property type="entry name" value="HAD-like"/>
    <property type="match status" value="1"/>
</dbReference>
<keyword evidence="3" id="KW-0378">Hydrolase</keyword>
<name>A0AAJ6QP19_9ACAR</name>
<evidence type="ECO:0000256" key="6">
    <source>
        <dbReference type="PIRSR" id="PIRSR017434-2"/>
    </source>
</evidence>
<proteinExistence type="inferred from homology"/>
<dbReference type="PIRSF" id="PIRSF017434">
    <property type="entry name" value="Purine_5'-nucleotidase"/>
    <property type="match status" value="1"/>
</dbReference>
<dbReference type="InterPro" id="IPR008380">
    <property type="entry name" value="HAD-SF_hydro_IG_5-nucl"/>
</dbReference>
<dbReference type="Pfam" id="PF05761">
    <property type="entry name" value="5_nucleotid"/>
    <property type="match status" value="1"/>
</dbReference>
<evidence type="ECO:0000256" key="5">
    <source>
        <dbReference type="PIRSR" id="PIRSR017434-1"/>
    </source>
</evidence>
<dbReference type="InterPro" id="IPR016695">
    <property type="entry name" value="Pur_nucleotidase"/>
</dbReference>
<evidence type="ECO:0000256" key="2">
    <source>
        <dbReference type="ARBA" id="ARBA00022723"/>
    </source>
</evidence>
<reference evidence="8" key="1">
    <citation type="submission" date="2025-08" db="UniProtKB">
        <authorList>
            <consortium name="RefSeq"/>
        </authorList>
    </citation>
    <scope>IDENTIFICATION</scope>
</reference>